<sequence>MTKGMSTWHARARAFIAVPLVLSAASVGCASVDDPQSGGATPSPTVRSVEDARAGARDLSSTILDLSGVQGRVSEPGPRVTTCEEDPEKERLYKIRHSWSISETSGESLAAGMDRLRMELPQEGWTIIEDGELNNAERSPRVLFENADVEYAANIQLEGQHSDAPLLVVTLVSACFSTPEGESPRGEF</sequence>
<dbReference type="Proteomes" id="UP001183420">
    <property type="component" value="Unassembled WGS sequence"/>
</dbReference>
<dbReference type="PROSITE" id="PS51257">
    <property type="entry name" value="PROKAR_LIPOPROTEIN"/>
    <property type="match status" value="1"/>
</dbReference>
<dbReference type="EMBL" id="JAVREM010000042">
    <property type="protein sequence ID" value="MDT0321546.1"/>
    <property type="molecule type" value="Genomic_DNA"/>
</dbReference>
<organism evidence="2 3">
    <name type="scientific">Streptomyces millisiae</name>
    <dbReference type="NCBI Taxonomy" id="3075542"/>
    <lineage>
        <taxon>Bacteria</taxon>
        <taxon>Bacillati</taxon>
        <taxon>Actinomycetota</taxon>
        <taxon>Actinomycetes</taxon>
        <taxon>Kitasatosporales</taxon>
        <taxon>Streptomycetaceae</taxon>
        <taxon>Streptomyces</taxon>
    </lineage>
</organism>
<comment type="caution">
    <text evidence="2">The sequence shown here is derived from an EMBL/GenBank/DDBJ whole genome shotgun (WGS) entry which is preliminary data.</text>
</comment>
<gene>
    <name evidence="2" type="ORF">RNC47_24760</name>
</gene>
<keyword evidence="3" id="KW-1185">Reference proteome</keyword>
<evidence type="ECO:0000313" key="2">
    <source>
        <dbReference type="EMBL" id="MDT0321546.1"/>
    </source>
</evidence>
<name>A0ABU2LVB6_9ACTN</name>
<reference evidence="3" key="1">
    <citation type="submission" date="2023-07" db="EMBL/GenBank/DDBJ databases">
        <title>30 novel species of actinomycetes from the DSMZ collection.</title>
        <authorList>
            <person name="Nouioui I."/>
        </authorList>
    </citation>
    <scope>NUCLEOTIDE SEQUENCE [LARGE SCALE GENOMIC DNA]</scope>
    <source>
        <strain evidence="3">DSM 44918</strain>
    </source>
</reference>
<protein>
    <recommendedName>
        <fullName evidence="4">Lipoprotein</fullName>
    </recommendedName>
</protein>
<dbReference type="RefSeq" id="WP_311601769.1">
    <property type="nucleotide sequence ID" value="NZ_JAVREM010000042.1"/>
</dbReference>
<feature type="chain" id="PRO_5045371370" description="Lipoprotein" evidence="1">
    <location>
        <begin position="25"/>
        <end position="188"/>
    </location>
</feature>
<evidence type="ECO:0000256" key="1">
    <source>
        <dbReference type="SAM" id="SignalP"/>
    </source>
</evidence>
<keyword evidence="1" id="KW-0732">Signal</keyword>
<evidence type="ECO:0008006" key="4">
    <source>
        <dbReference type="Google" id="ProtNLM"/>
    </source>
</evidence>
<evidence type="ECO:0000313" key="3">
    <source>
        <dbReference type="Proteomes" id="UP001183420"/>
    </source>
</evidence>
<feature type="signal peptide" evidence="1">
    <location>
        <begin position="1"/>
        <end position="24"/>
    </location>
</feature>
<accession>A0ABU2LVB6</accession>
<proteinExistence type="predicted"/>